<dbReference type="Gene3D" id="2.130.10.10">
    <property type="entry name" value="YVTN repeat-like/Quinoprotein amine dehydrogenase"/>
    <property type="match status" value="2"/>
</dbReference>
<dbReference type="EMBL" id="GL377571">
    <property type="protein sequence ID" value="EFJ33138.1"/>
    <property type="molecule type" value="Genomic_DNA"/>
</dbReference>
<dbReference type="AlphaFoldDB" id="D8R4P4"/>
<gene>
    <name evidence="8" type="ORF">SELMODRAFT_439467</name>
</gene>
<dbReference type="STRING" id="88036.D8R4P4"/>
<evidence type="ECO:0000259" key="7">
    <source>
        <dbReference type="Pfam" id="PF08801"/>
    </source>
</evidence>
<dbReference type="GO" id="GO:0006606">
    <property type="term" value="P:protein import into nucleus"/>
    <property type="evidence" value="ECO:0000318"/>
    <property type="project" value="GO_Central"/>
</dbReference>
<dbReference type="GO" id="GO:0000972">
    <property type="term" value="P:transcription-dependent tethering of RNA polymerase II gene DNA at nuclear periphery"/>
    <property type="evidence" value="ECO:0000318"/>
    <property type="project" value="GO_Central"/>
</dbReference>
<evidence type="ECO:0000256" key="3">
    <source>
        <dbReference type="ARBA" id="ARBA00022448"/>
    </source>
</evidence>
<comment type="similarity">
    <text evidence="2">Belongs to the nucleoporin Nup133 family.</text>
</comment>
<keyword evidence="4" id="KW-0539">Nucleus</keyword>
<dbReference type="InterPro" id="IPR037624">
    <property type="entry name" value="Nup133-like"/>
</dbReference>
<organism evidence="9">
    <name type="scientific">Selaginella moellendorffii</name>
    <name type="common">Spikemoss</name>
    <dbReference type="NCBI Taxonomy" id="88036"/>
    <lineage>
        <taxon>Eukaryota</taxon>
        <taxon>Viridiplantae</taxon>
        <taxon>Streptophyta</taxon>
        <taxon>Embryophyta</taxon>
        <taxon>Tracheophyta</taxon>
        <taxon>Lycopodiopsida</taxon>
        <taxon>Selaginellales</taxon>
        <taxon>Selaginellaceae</taxon>
        <taxon>Selaginella</taxon>
    </lineage>
</organism>
<accession>D8R4P4</accession>
<evidence type="ECO:0000256" key="6">
    <source>
        <dbReference type="SAM" id="MobiDB-lite"/>
    </source>
</evidence>
<dbReference type="InterPro" id="IPR015943">
    <property type="entry name" value="WD40/YVTN_repeat-like_dom_sf"/>
</dbReference>
<dbReference type="GO" id="GO:0017056">
    <property type="term" value="F:structural constituent of nuclear pore"/>
    <property type="evidence" value="ECO:0000318"/>
    <property type="project" value="GO_Central"/>
</dbReference>
<protein>
    <recommendedName>
        <fullName evidence="7">Nucleoporin Nup133/Nup155-like N-terminal domain-containing protein</fullName>
    </recommendedName>
</protein>
<dbReference type="KEGG" id="smo:SELMODRAFT_439467"/>
<evidence type="ECO:0000313" key="8">
    <source>
        <dbReference type="EMBL" id="EFJ33138.1"/>
    </source>
</evidence>
<dbReference type="HOGENOM" id="CLU_008604_0_0_1"/>
<dbReference type="GO" id="GO:0031080">
    <property type="term" value="C:nuclear pore outer ring"/>
    <property type="evidence" value="ECO:0000318"/>
    <property type="project" value="GO_Central"/>
</dbReference>
<proteinExistence type="inferred from homology"/>
<evidence type="ECO:0000256" key="1">
    <source>
        <dbReference type="ARBA" id="ARBA00004123"/>
    </source>
</evidence>
<evidence type="ECO:0000256" key="5">
    <source>
        <dbReference type="SAM" id="Coils"/>
    </source>
</evidence>
<dbReference type="GO" id="GO:0016973">
    <property type="term" value="P:poly(A)+ mRNA export from nucleus"/>
    <property type="evidence" value="ECO:0000318"/>
    <property type="project" value="GO_Central"/>
</dbReference>
<dbReference type="PANTHER" id="PTHR13405:SF11">
    <property type="entry name" value="NUCLEAR PORE COMPLEX PROTEIN NUP133"/>
    <property type="match status" value="1"/>
</dbReference>
<dbReference type="PANTHER" id="PTHR13405">
    <property type="entry name" value="NUCLEAR PORE COMPLEX PROTEIN NUP133"/>
    <property type="match status" value="1"/>
</dbReference>
<comment type="subcellular location">
    <subcellularLocation>
        <location evidence="1">Nucleus</location>
    </subcellularLocation>
</comment>
<dbReference type="Gramene" id="EFJ33138">
    <property type="protein sequence ID" value="EFJ33138"/>
    <property type="gene ID" value="SELMODRAFT_439467"/>
</dbReference>
<evidence type="ECO:0000256" key="2">
    <source>
        <dbReference type="ARBA" id="ARBA00005569"/>
    </source>
</evidence>
<dbReference type="Gene3D" id="1.20.58.1380">
    <property type="match status" value="1"/>
</dbReference>
<evidence type="ECO:0000313" key="9">
    <source>
        <dbReference type="Proteomes" id="UP000001514"/>
    </source>
</evidence>
<keyword evidence="5" id="KW-0175">Coiled coil</keyword>
<reference evidence="8 9" key="1">
    <citation type="journal article" date="2011" name="Science">
        <title>The Selaginella genome identifies genetic changes associated with the evolution of vascular plants.</title>
        <authorList>
            <person name="Banks J.A."/>
            <person name="Nishiyama T."/>
            <person name="Hasebe M."/>
            <person name="Bowman J.L."/>
            <person name="Gribskov M."/>
            <person name="dePamphilis C."/>
            <person name="Albert V.A."/>
            <person name="Aono N."/>
            <person name="Aoyama T."/>
            <person name="Ambrose B.A."/>
            <person name="Ashton N.W."/>
            <person name="Axtell M.J."/>
            <person name="Barker E."/>
            <person name="Barker M.S."/>
            <person name="Bennetzen J.L."/>
            <person name="Bonawitz N.D."/>
            <person name="Chapple C."/>
            <person name="Cheng C."/>
            <person name="Correa L.G."/>
            <person name="Dacre M."/>
            <person name="DeBarry J."/>
            <person name="Dreyer I."/>
            <person name="Elias M."/>
            <person name="Engstrom E.M."/>
            <person name="Estelle M."/>
            <person name="Feng L."/>
            <person name="Finet C."/>
            <person name="Floyd S.K."/>
            <person name="Frommer W.B."/>
            <person name="Fujita T."/>
            <person name="Gramzow L."/>
            <person name="Gutensohn M."/>
            <person name="Harholt J."/>
            <person name="Hattori M."/>
            <person name="Heyl A."/>
            <person name="Hirai T."/>
            <person name="Hiwatashi Y."/>
            <person name="Ishikawa M."/>
            <person name="Iwata M."/>
            <person name="Karol K.G."/>
            <person name="Koehler B."/>
            <person name="Kolukisaoglu U."/>
            <person name="Kubo M."/>
            <person name="Kurata T."/>
            <person name="Lalonde S."/>
            <person name="Li K."/>
            <person name="Li Y."/>
            <person name="Litt A."/>
            <person name="Lyons E."/>
            <person name="Manning G."/>
            <person name="Maruyama T."/>
            <person name="Michael T.P."/>
            <person name="Mikami K."/>
            <person name="Miyazaki S."/>
            <person name="Morinaga S."/>
            <person name="Murata T."/>
            <person name="Mueller-Roeber B."/>
            <person name="Nelson D.R."/>
            <person name="Obara M."/>
            <person name="Oguri Y."/>
            <person name="Olmstead R.G."/>
            <person name="Onodera N."/>
            <person name="Petersen B.L."/>
            <person name="Pils B."/>
            <person name="Prigge M."/>
            <person name="Rensing S.A."/>
            <person name="Riano-Pachon D.M."/>
            <person name="Roberts A.W."/>
            <person name="Sato Y."/>
            <person name="Scheller H.V."/>
            <person name="Schulz B."/>
            <person name="Schulz C."/>
            <person name="Shakirov E.V."/>
            <person name="Shibagaki N."/>
            <person name="Shinohara N."/>
            <person name="Shippen D.E."/>
            <person name="Soerensen I."/>
            <person name="Sotooka R."/>
            <person name="Sugimoto N."/>
            <person name="Sugita M."/>
            <person name="Sumikawa N."/>
            <person name="Tanurdzic M."/>
            <person name="Theissen G."/>
            <person name="Ulvskov P."/>
            <person name="Wakazuki S."/>
            <person name="Weng J.K."/>
            <person name="Willats W.W."/>
            <person name="Wipf D."/>
            <person name="Wolf P.G."/>
            <person name="Yang L."/>
            <person name="Zimmer A.D."/>
            <person name="Zhu Q."/>
            <person name="Mitros T."/>
            <person name="Hellsten U."/>
            <person name="Loque D."/>
            <person name="Otillar R."/>
            <person name="Salamov A."/>
            <person name="Schmutz J."/>
            <person name="Shapiro H."/>
            <person name="Lindquist E."/>
            <person name="Lucas S."/>
            <person name="Rokhsar D."/>
            <person name="Grigoriev I.V."/>
        </authorList>
    </citation>
    <scope>NUCLEOTIDE SEQUENCE [LARGE SCALE GENOMIC DNA]</scope>
</reference>
<dbReference type="Proteomes" id="UP000001514">
    <property type="component" value="Unassembled WGS sequence"/>
</dbReference>
<dbReference type="Pfam" id="PF08801">
    <property type="entry name" value="Nucleoporin_N"/>
    <property type="match status" value="1"/>
</dbReference>
<dbReference type="OMA" id="HKDWYPS"/>
<dbReference type="eggNOG" id="ENOG502QSRR">
    <property type="taxonomic scope" value="Eukaryota"/>
</dbReference>
<dbReference type="SUPFAM" id="SSF117289">
    <property type="entry name" value="Nucleoporin domain"/>
    <property type="match status" value="1"/>
</dbReference>
<feature type="region of interest" description="Disordered" evidence="6">
    <location>
        <begin position="502"/>
        <end position="522"/>
    </location>
</feature>
<dbReference type="FunCoup" id="D8R4P4">
    <property type="interactions" value="1171"/>
</dbReference>
<keyword evidence="9" id="KW-1185">Reference proteome</keyword>
<feature type="domain" description="Nucleoporin Nup133/Nup155-like N-terminal" evidence="7">
    <location>
        <begin position="69"/>
        <end position="485"/>
    </location>
</feature>
<evidence type="ECO:0000256" key="4">
    <source>
        <dbReference type="ARBA" id="ARBA00023242"/>
    </source>
</evidence>
<keyword evidence="3" id="KW-0813">Transport</keyword>
<dbReference type="InParanoid" id="D8R4P4"/>
<name>D8R4P4_SELML</name>
<dbReference type="InterPro" id="IPR014908">
    <property type="entry name" value="Nucleoporin_Nup133/Nup155_N"/>
</dbReference>
<sequence>MAVCFRPRMAPILKSGDKKSIADGCDPVFVCDFPHQLRAAVTEAAPSHRSGKSIDQCFLRKDRFLFSFSEARGGMDGGSGLSWMLHRTKIFVWSHLRNQASSECKILNVPPQLCTEGDGQSIDSRHGSSWLVRIVNRGKESSLVKGRVSASLVLCSQKSLTVVYWPDIFRDTEILPVVAMPDDKLLQIDDRYGGAPGRRSSSSSYGPQADTKPVKSLIATGLRNLECVAIASCLGNLWRFDCSVSGISWRSVNAEVRGKSDNFGPFDFNNNGIVRSLVWWSREELLLLTPRGIECWDVQLVKGGQLSKAWAYDISEDAEVLKDLTSQKQVWLLDLQVTAEKNLTVLAASLSKDRVTSSSYMQYFMLTFLCAPPSGRRFGECCDPQFRCVKKKAPAQVILPKARVEVEEFLYSMQLRVGGKPAGSAMVLAGDGTATISHYLHGVGRLYQFDLAWDAGRVLDASVVPSVDDSDEGAWLVLTEKAGVWGIPERAVLLGAVEPPERSLSRKGSAKDESVKEQRRRLAVESTDGVGKVLTRNSTQRLLQDEEAEATVGQLFQHYVTTRQVIAVFEKLQKTGAFDDEGEMNIFARFSKSIVDTIAKHWASGGAGGAATMAITSQLTEKQKRHQQYLNFLAASKCHEFLRHQRRSSLHTILEHGEKLAALLKIKDTYNSRAPGQSGGEAEEAQITGALWDTIQLVGEKARRKNVMLMDKEKMEVFFTRVSDIEELFGCIDEHSQAIIGQEMSLKSQTERLCEVADACSSAVRAGIQYRDTQQTWYPSPEGLTPWYCKATVRSGLWRLATHLMDVQTELDVQSKEKLMVSLADIADVLLEGYAGAILAKIERDEEYRGLQLEYWSRRDSLLLTLQQHEREAAELASQHAESADAGEQKRLEVLRDRYSSLLALARRHAGYQTLWEICIDLNDMDCLRKLMHESMGLKEGRFSNYVFEQFLKKGQYSKLLRLGEEFAEDLASFLRDKKSLSWLHDFFLKRFTAASDTTHHLALSSSDLNIPIIRDEKPTSGFTLSARRKLLYLAKLSALAGWKRGAVDKSIQIEADLGILAVQEAAAELGIATSTEVLSPLQLVEACLNSGHKELVIRSLEVFALSGDFFRRGNKSLLEATWLKLADQDDWLKMRQLSDEECWNDQQQYEALKATALYAASKYCYGGSAFVVGTLFEETLPLFREIDASSRRAEPGSAGSVNEVLTEHEDFPEAGEAMVMALRMGKGLELVAEEDNCMEM</sequence>
<feature type="coiled-coil region" evidence="5">
    <location>
        <begin position="859"/>
        <end position="886"/>
    </location>
</feature>